<dbReference type="Proteomes" id="UP000308600">
    <property type="component" value="Unassembled WGS sequence"/>
</dbReference>
<evidence type="ECO:0000313" key="1">
    <source>
        <dbReference type="EMBL" id="TFK77087.1"/>
    </source>
</evidence>
<gene>
    <name evidence="1" type="ORF">BDN72DRAFT_884676</name>
</gene>
<organism evidence="1 2">
    <name type="scientific">Pluteus cervinus</name>
    <dbReference type="NCBI Taxonomy" id="181527"/>
    <lineage>
        <taxon>Eukaryota</taxon>
        <taxon>Fungi</taxon>
        <taxon>Dikarya</taxon>
        <taxon>Basidiomycota</taxon>
        <taxon>Agaricomycotina</taxon>
        <taxon>Agaricomycetes</taxon>
        <taxon>Agaricomycetidae</taxon>
        <taxon>Agaricales</taxon>
        <taxon>Pluteineae</taxon>
        <taxon>Pluteaceae</taxon>
        <taxon>Pluteus</taxon>
    </lineage>
</organism>
<name>A0ACD3BHN7_9AGAR</name>
<sequence>MTAFRPRLVSVLLLLSVFSPLVSSTSGESSCKQTEFWWKDTSCCLPKGGPPSPPSPPKGSSCPTTHYWGSNQACCVPKNPPPANSPPPQCSSGWNWDANSKKCVQTPPPSPPPSNSCKSAEFWWADTNCCLTKGGPPSPPPPPQGSTCPTTHYWGSNQGCCVPKNPPPANSPPPQCSSGWNWDANSKKCVQTPPPSPPPSNSCKSAEFWYPSNYNSGWRKRDHKARVARLCPSGLDACPIAGSLGGYECIDTVNDLESCGGCVTTGQGQDCTAIPGAWNVGCEQGVCAVYSCAFGYKHTRDGKSCVPV</sequence>
<proteinExistence type="predicted"/>
<dbReference type="EMBL" id="ML208259">
    <property type="protein sequence ID" value="TFK77087.1"/>
    <property type="molecule type" value="Genomic_DNA"/>
</dbReference>
<keyword evidence="2" id="KW-1185">Reference proteome</keyword>
<reference evidence="1 2" key="1">
    <citation type="journal article" date="2019" name="Nat. Ecol. Evol.">
        <title>Megaphylogeny resolves global patterns of mushroom evolution.</title>
        <authorList>
            <person name="Varga T."/>
            <person name="Krizsan K."/>
            <person name="Foldi C."/>
            <person name="Dima B."/>
            <person name="Sanchez-Garcia M."/>
            <person name="Sanchez-Ramirez S."/>
            <person name="Szollosi G.J."/>
            <person name="Szarkandi J.G."/>
            <person name="Papp V."/>
            <person name="Albert L."/>
            <person name="Andreopoulos W."/>
            <person name="Angelini C."/>
            <person name="Antonin V."/>
            <person name="Barry K.W."/>
            <person name="Bougher N.L."/>
            <person name="Buchanan P."/>
            <person name="Buyck B."/>
            <person name="Bense V."/>
            <person name="Catcheside P."/>
            <person name="Chovatia M."/>
            <person name="Cooper J."/>
            <person name="Damon W."/>
            <person name="Desjardin D."/>
            <person name="Finy P."/>
            <person name="Geml J."/>
            <person name="Haridas S."/>
            <person name="Hughes K."/>
            <person name="Justo A."/>
            <person name="Karasinski D."/>
            <person name="Kautmanova I."/>
            <person name="Kiss B."/>
            <person name="Kocsube S."/>
            <person name="Kotiranta H."/>
            <person name="LaButti K.M."/>
            <person name="Lechner B.E."/>
            <person name="Liimatainen K."/>
            <person name="Lipzen A."/>
            <person name="Lukacs Z."/>
            <person name="Mihaltcheva S."/>
            <person name="Morgado L.N."/>
            <person name="Niskanen T."/>
            <person name="Noordeloos M.E."/>
            <person name="Ohm R.A."/>
            <person name="Ortiz-Santana B."/>
            <person name="Ovrebo C."/>
            <person name="Racz N."/>
            <person name="Riley R."/>
            <person name="Savchenko A."/>
            <person name="Shiryaev A."/>
            <person name="Soop K."/>
            <person name="Spirin V."/>
            <person name="Szebenyi C."/>
            <person name="Tomsovsky M."/>
            <person name="Tulloss R.E."/>
            <person name="Uehling J."/>
            <person name="Grigoriev I.V."/>
            <person name="Vagvolgyi C."/>
            <person name="Papp T."/>
            <person name="Martin F.M."/>
            <person name="Miettinen O."/>
            <person name="Hibbett D.S."/>
            <person name="Nagy L.G."/>
        </authorList>
    </citation>
    <scope>NUCLEOTIDE SEQUENCE [LARGE SCALE GENOMIC DNA]</scope>
    <source>
        <strain evidence="1 2">NL-1719</strain>
    </source>
</reference>
<evidence type="ECO:0000313" key="2">
    <source>
        <dbReference type="Proteomes" id="UP000308600"/>
    </source>
</evidence>
<protein>
    <submittedName>
        <fullName evidence="1">Uncharacterized protein</fullName>
    </submittedName>
</protein>
<accession>A0ACD3BHN7</accession>